<reference evidence="2 3" key="1">
    <citation type="journal article" date="2019" name="Int. J. Syst. Evol. Microbiol.">
        <title>The Global Catalogue of Microorganisms (GCM) 10K type strain sequencing project: providing services to taxonomists for standard genome sequencing and annotation.</title>
        <authorList>
            <consortium name="The Broad Institute Genomics Platform"/>
            <consortium name="The Broad Institute Genome Sequencing Center for Infectious Disease"/>
            <person name="Wu L."/>
            <person name="Ma J."/>
        </authorList>
    </citation>
    <scope>NUCLEOTIDE SEQUENCE [LARGE SCALE GENOMIC DNA]</scope>
    <source>
        <strain evidence="2 3">JCM 3325</strain>
    </source>
</reference>
<keyword evidence="3" id="KW-1185">Reference proteome</keyword>
<name>A0ABN3ICS0_9ACTN</name>
<accession>A0ABN3ICS0</accession>
<evidence type="ECO:0000256" key="1">
    <source>
        <dbReference type="SAM" id="MobiDB-lite"/>
    </source>
</evidence>
<feature type="region of interest" description="Disordered" evidence="1">
    <location>
        <begin position="1"/>
        <end position="53"/>
    </location>
</feature>
<comment type="caution">
    <text evidence="2">The sequence shown here is derived from an EMBL/GenBank/DDBJ whole genome shotgun (WGS) entry which is preliminary data.</text>
</comment>
<gene>
    <name evidence="2" type="ORF">GCM10010191_05410</name>
</gene>
<evidence type="ECO:0000313" key="2">
    <source>
        <dbReference type="EMBL" id="GAA2401084.1"/>
    </source>
</evidence>
<organism evidence="2 3">
    <name type="scientific">Actinomadura vinacea</name>
    <dbReference type="NCBI Taxonomy" id="115336"/>
    <lineage>
        <taxon>Bacteria</taxon>
        <taxon>Bacillati</taxon>
        <taxon>Actinomycetota</taxon>
        <taxon>Actinomycetes</taxon>
        <taxon>Streptosporangiales</taxon>
        <taxon>Thermomonosporaceae</taxon>
        <taxon>Actinomadura</taxon>
    </lineage>
</organism>
<protein>
    <submittedName>
        <fullName evidence="2">Uncharacterized protein</fullName>
    </submittedName>
</protein>
<dbReference type="Proteomes" id="UP001501231">
    <property type="component" value="Unassembled WGS sequence"/>
</dbReference>
<dbReference type="EMBL" id="BAAARW010000002">
    <property type="protein sequence ID" value="GAA2401084.1"/>
    <property type="molecule type" value="Genomic_DNA"/>
</dbReference>
<evidence type="ECO:0000313" key="3">
    <source>
        <dbReference type="Proteomes" id="UP001501231"/>
    </source>
</evidence>
<sequence>MWGSQPRKVQNARRSPAFAGPLTSRDVTDGADEVAPGPSIGSPEDPASVPRARPRRAVCIAGPLQTARPAVWRRVYSQPASSAIRAASTRLRAPSLVTADAR</sequence>
<proteinExistence type="predicted"/>